<evidence type="ECO:0008006" key="3">
    <source>
        <dbReference type="Google" id="ProtNLM"/>
    </source>
</evidence>
<evidence type="ECO:0000313" key="2">
    <source>
        <dbReference type="Proteomes" id="UP000203073"/>
    </source>
</evidence>
<dbReference type="RefSeq" id="YP_009289866.1">
    <property type="nucleotide sequence ID" value="NC_031099.1"/>
</dbReference>
<protein>
    <recommendedName>
        <fullName evidence="3">Helix-turn-helix DNA binding domain protein</fullName>
    </recommendedName>
</protein>
<sequence length="120" mass="13170">MSPTTEQRAAAAQRRDLVAQLTRAGLSASQISDRLGITTRTVQRHRVAAGIAQPPARHLTPEQIETASQLIDDGVSYKEAARTIGCNKVTVAKRFPGRGWTLAECGRWGRFLDKTRERSA</sequence>
<evidence type="ECO:0000313" key="1">
    <source>
        <dbReference type="EMBL" id="AON97350.1"/>
    </source>
</evidence>
<name>A0A1C9EHY0_9CAUD</name>
<dbReference type="OrthoDB" id="17091at10239"/>
<dbReference type="KEGG" id="vg:29056504"/>
<dbReference type="Gene3D" id="1.10.10.10">
    <property type="entry name" value="Winged helix-like DNA-binding domain superfamily/Winged helix DNA-binding domain"/>
    <property type="match status" value="1"/>
</dbReference>
<accession>A0A1C9EHY0</accession>
<dbReference type="Gene3D" id="1.10.10.60">
    <property type="entry name" value="Homeodomain-like"/>
    <property type="match status" value="1"/>
</dbReference>
<dbReference type="EMBL" id="KX557279">
    <property type="protein sequence ID" value="AON97350.1"/>
    <property type="molecule type" value="Genomic_DNA"/>
</dbReference>
<dbReference type="Proteomes" id="UP000203073">
    <property type="component" value="Segment"/>
</dbReference>
<dbReference type="Pfam" id="PF13384">
    <property type="entry name" value="HTH_23"/>
    <property type="match status" value="1"/>
</dbReference>
<dbReference type="InterPro" id="IPR036388">
    <property type="entry name" value="WH-like_DNA-bd_sf"/>
</dbReference>
<reference evidence="2" key="1">
    <citation type="submission" date="2016-07" db="EMBL/GenBank/DDBJ databases">
        <authorList>
            <person name="Florea S."/>
            <person name="Webb J.S."/>
            <person name="Jaromczyk J."/>
            <person name="Schardl C.L."/>
        </authorList>
    </citation>
    <scope>NUCLEOTIDE SEQUENCE [LARGE SCALE GENOMIC DNA]</scope>
</reference>
<proteinExistence type="predicted"/>
<dbReference type="GeneID" id="29056504"/>
<keyword evidence="2" id="KW-1185">Reference proteome</keyword>
<gene>
    <name evidence="1" type="primary">57</name>
    <name evidence="1" type="ORF">SEA_HEDWIG_57</name>
</gene>
<organism evidence="1 2">
    <name type="scientific">Gordonia phage Hedwig</name>
    <dbReference type="NCBI Taxonomy" id="1887648"/>
    <lineage>
        <taxon>Viruses</taxon>
        <taxon>Duplodnaviria</taxon>
        <taxon>Heunggongvirae</taxon>
        <taxon>Uroviricota</taxon>
        <taxon>Caudoviricetes</taxon>
        <taxon>Hedwigvirus</taxon>
        <taxon>Hedwigvirus hedwig</taxon>
    </lineage>
</organism>